<name>A0ABR0M9W1_GOSAR</name>
<keyword evidence="2" id="KW-1185">Reference proteome</keyword>
<proteinExistence type="predicted"/>
<sequence>MGFRAKRFHGSISWFRFLARGEISIDRTWRCGLRKEQNRSWSLSLIGGDPESEVRVDSFRVFLEPVNGISFRVEEEVNSSAQVATNADKQVDKLIDWIGGSKEEWMGPSAQFFSCLGRESSSLMVFLEEWFPQIIEELFLTETNLCSHLSMNEENLRGYAGNPRMRDLVLSALILSQIKRTGMGMDQWVGALNRVTMK</sequence>
<evidence type="ECO:0000313" key="2">
    <source>
        <dbReference type="Proteomes" id="UP001358586"/>
    </source>
</evidence>
<protein>
    <submittedName>
        <fullName evidence="1">Uncharacterized protein</fullName>
    </submittedName>
</protein>
<gene>
    <name evidence="1" type="ORF">PVK06_049937</name>
</gene>
<dbReference type="EMBL" id="JARKNE010000043">
    <property type="protein sequence ID" value="KAK5769897.1"/>
    <property type="molecule type" value="Genomic_DNA"/>
</dbReference>
<evidence type="ECO:0000313" key="1">
    <source>
        <dbReference type="EMBL" id="KAK5769897.1"/>
    </source>
</evidence>
<accession>A0ABR0M9W1</accession>
<comment type="caution">
    <text evidence="1">The sequence shown here is derived from an EMBL/GenBank/DDBJ whole genome shotgun (WGS) entry which is preliminary data.</text>
</comment>
<organism evidence="1 2">
    <name type="scientific">Gossypium arboreum</name>
    <name type="common">Tree cotton</name>
    <name type="synonym">Gossypium nanking</name>
    <dbReference type="NCBI Taxonomy" id="29729"/>
    <lineage>
        <taxon>Eukaryota</taxon>
        <taxon>Viridiplantae</taxon>
        <taxon>Streptophyta</taxon>
        <taxon>Embryophyta</taxon>
        <taxon>Tracheophyta</taxon>
        <taxon>Spermatophyta</taxon>
        <taxon>Magnoliopsida</taxon>
        <taxon>eudicotyledons</taxon>
        <taxon>Gunneridae</taxon>
        <taxon>Pentapetalae</taxon>
        <taxon>rosids</taxon>
        <taxon>malvids</taxon>
        <taxon>Malvales</taxon>
        <taxon>Malvaceae</taxon>
        <taxon>Malvoideae</taxon>
        <taxon>Gossypium</taxon>
    </lineage>
</organism>
<dbReference type="Proteomes" id="UP001358586">
    <property type="component" value="Unassembled WGS sequence"/>
</dbReference>
<reference evidence="1 2" key="1">
    <citation type="submission" date="2023-03" db="EMBL/GenBank/DDBJ databases">
        <title>WGS of Gossypium arboreum.</title>
        <authorList>
            <person name="Yu D."/>
        </authorList>
    </citation>
    <scope>NUCLEOTIDE SEQUENCE [LARGE SCALE GENOMIC DNA]</scope>
    <source>
        <tissue evidence="1">Leaf</tissue>
    </source>
</reference>